<dbReference type="Gene3D" id="3.30.450.20">
    <property type="entry name" value="PAS domain"/>
    <property type="match status" value="1"/>
</dbReference>
<dbReference type="SUPFAM" id="SSF47384">
    <property type="entry name" value="Homodimeric domain of signal transducing histidine kinase"/>
    <property type="match status" value="1"/>
</dbReference>
<evidence type="ECO:0000256" key="8">
    <source>
        <dbReference type="SAM" id="Coils"/>
    </source>
</evidence>
<keyword evidence="5" id="KW-0808">Transferase</keyword>
<comment type="catalytic activity">
    <reaction evidence="1">
        <text>ATP + protein L-histidine = ADP + protein N-phospho-L-histidine.</text>
        <dbReference type="EC" id="2.7.13.3"/>
    </reaction>
</comment>
<dbReference type="CDD" id="cd00082">
    <property type="entry name" value="HisKA"/>
    <property type="match status" value="1"/>
</dbReference>
<keyword evidence="9" id="KW-0472">Membrane</keyword>
<dbReference type="InterPro" id="IPR005467">
    <property type="entry name" value="His_kinase_dom"/>
</dbReference>
<feature type="coiled-coil region" evidence="8">
    <location>
        <begin position="255"/>
        <end position="317"/>
    </location>
</feature>
<evidence type="ECO:0000256" key="1">
    <source>
        <dbReference type="ARBA" id="ARBA00000085"/>
    </source>
</evidence>
<dbReference type="Gene3D" id="1.10.287.130">
    <property type="match status" value="1"/>
</dbReference>
<dbReference type="GO" id="GO:0000155">
    <property type="term" value="F:phosphorelay sensor kinase activity"/>
    <property type="evidence" value="ECO:0007669"/>
    <property type="project" value="InterPro"/>
</dbReference>
<evidence type="ECO:0000256" key="9">
    <source>
        <dbReference type="SAM" id="Phobius"/>
    </source>
</evidence>
<dbReference type="Gene3D" id="3.30.565.10">
    <property type="entry name" value="Histidine kinase-like ATPase, C-terminal domain"/>
    <property type="match status" value="1"/>
</dbReference>
<evidence type="ECO:0000256" key="5">
    <source>
        <dbReference type="ARBA" id="ARBA00022679"/>
    </source>
</evidence>
<keyword evidence="9" id="KW-0812">Transmembrane</keyword>
<comment type="caution">
    <text evidence="12">The sequence shown here is derived from an EMBL/GenBank/DDBJ whole genome shotgun (WGS) entry which is preliminary data.</text>
</comment>
<dbReference type="EMBL" id="LBPX01000007">
    <property type="protein sequence ID" value="KKP67904.1"/>
    <property type="molecule type" value="Genomic_DNA"/>
</dbReference>
<keyword evidence="9" id="KW-1133">Transmembrane helix</keyword>
<dbReference type="SMART" id="SM00387">
    <property type="entry name" value="HATPase_c"/>
    <property type="match status" value="1"/>
</dbReference>
<dbReference type="InterPro" id="IPR003661">
    <property type="entry name" value="HisK_dim/P_dom"/>
</dbReference>
<evidence type="ECO:0000256" key="2">
    <source>
        <dbReference type="ARBA" id="ARBA00004370"/>
    </source>
</evidence>
<dbReference type="InterPro" id="IPR003660">
    <property type="entry name" value="HAMP_dom"/>
</dbReference>
<dbReference type="Gene3D" id="6.10.340.10">
    <property type="match status" value="1"/>
</dbReference>
<keyword evidence="4" id="KW-0597">Phosphoprotein</keyword>
<accession>A0A0G0BEP4</accession>
<name>A0A0G0BEP4_9BACT</name>
<dbReference type="InterPro" id="IPR050736">
    <property type="entry name" value="Sensor_HK_Regulatory"/>
</dbReference>
<protein>
    <recommendedName>
        <fullName evidence="3">histidine kinase</fullName>
        <ecNumber evidence="3">2.7.13.3</ecNumber>
    </recommendedName>
</protein>
<dbReference type="Proteomes" id="UP000034127">
    <property type="component" value="Unassembled WGS sequence"/>
</dbReference>
<dbReference type="InterPro" id="IPR036890">
    <property type="entry name" value="HATPase_C_sf"/>
</dbReference>
<feature type="domain" description="HAMP" evidence="11">
    <location>
        <begin position="193"/>
        <end position="245"/>
    </location>
</feature>
<proteinExistence type="predicted"/>
<evidence type="ECO:0000313" key="12">
    <source>
        <dbReference type="EMBL" id="KKP67904.1"/>
    </source>
</evidence>
<reference evidence="12 13" key="1">
    <citation type="journal article" date="2015" name="Nature">
        <title>rRNA introns, odd ribosomes, and small enigmatic genomes across a large radiation of phyla.</title>
        <authorList>
            <person name="Brown C.T."/>
            <person name="Hug L.A."/>
            <person name="Thomas B.C."/>
            <person name="Sharon I."/>
            <person name="Castelle C.J."/>
            <person name="Singh A."/>
            <person name="Wilkins M.J."/>
            <person name="Williams K.H."/>
            <person name="Banfield J.F."/>
        </authorList>
    </citation>
    <scope>NUCLEOTIDE SEQUENCE [LARGE SCALE GENOMIC DNA]</scope>
</reference>
<sequence>MRINVFVKFMVVAGLVAFLVGLIGSIISINQQQKFYENNYLEKGQSIGRSLDATISNRDLENATNLKGSLYKFLLLNPDVLEITVYTDQHGALTPLVSTTETESIHQDLDDIKNTFDNNKTTHHKEINSRYNQTVLDLFIPLHVSGKVSGVYSILISLQELEETIKVQTRNLITLGVIAVFAFVIGISALIRFVVTKPLGNLVVLAANIEKGDFDISEKKWANDEIGDLARAFYKMAIQLKYSYQGLEERVKEKTKLLSVALDDSKRQNKNLEENKAAMLNLLEDARELDEKLKIEKQNVEKKIIERTKELAEEKTKLLASIEGIVRGYMLFDINGVPTIINKKMSQILGSVEGPWTKKEVQKKLNGIMDVDQEVKNCLKKEFYFEIKEVAFGSKIIDIHMVPIYIEKAGIKENIGVLLLIGDITEEKIIQRSKDEFFSIASHELRTPLTAIRGNTDLINQYFSDKIKDPQLKEMIKDIHESSIRLIDIVNDFLEMSRLEMKKIDFKKVKIDMAKLIEKTIAEFQVTGSRKKLHLELEKPTKEIPEAMADIDRTKQVIINLIGNGLKYTEEGGVKITLTTEPGFIKVSIIDTGRGISPEGQKLLFRKFQQAGDSLITRDTTKSTGLGLYINKLLVEGMGGKIWLEKSEEGKGSTFSFTLPV</sequence>
<evidence type="ECO:0000256" key="7">
    <source>
        <dbReference type="ARBA" id="ARBA00023012"/>
    </source>
</evidence>
<evidence type="ECO:0000256" key="3">
    <source>
        <dbReference type="ARBA" id="ARBA00012438"/>
    </source>
</evidence>
<dbReference type="SMART" id="SM00388">
    <property type="entry name" value="HisKA"/>
    <property type="match status" value="1"/>
</dbReference>
<feature type="transmembrane region" description="Helical" evidence="9">
    <location>
        <begin position="6"/>
        <end position="29"/>
    </location>
</feature>
<dbReference type="PROSITE" id="PS50885">
    <property type="entry name" value="HAMP"/>
    <property type="match status" value="1"/>
</dbReference>
<dbReference type="GO" id="GO:0016020">
    <property type="term" value="C:membrane"/>
    <property type="evidence" value="ECO:0007669"/>
    <property type="project" value="UniProtKB-SubCell"/>
</dbReference>
<evidence type="ECO:0000259" key="10">
    <source>
        <dbReference type="PROSITE" id="PS50109"/>
    </source>
</evidence>
<keyword evidence="6 12" id="KW-0418">Kinase</keyword>
<organism evidence="12 13">
    <name type="scientific">Candidatus Roizmanbacteria bacterium GW2011_GWC2_35_12</name>
    <dbReference type="NCBI Taxonomy" id="1618485"/>
    <lineage>
        <taxon>Bacteria</taxon>
        <taxon>Candidatus Roizmaniibacteriota</taxon>
    </lineage>
</organism>
<comment type="subcellular location">
    <subcellularLocation>
        <location evidence="2">Membrane</location>
    </subcellularLocation>
</comment>
<evidence type="ECO:0000256" key="6">
    <source>
        <dbReference type="ARBA" id="ARBA00022777"/>
    </source>
</evidence>
<dbReference type="PANTHER" id="PTHR43711:SF31">
    <property type="entry name" value="HISTIDINE KINASE"/>
    <property type="match status" value="1"/>
</dbReference>
<dbReference type="CDD" id="cd06225">
    <property type="entry name" value="HAMP"/>
    <property type="match status" value="1"/>
</dbReference>
<keyword evidence="7" id="KW-0902">Two-component regulatory system</keyword>
<dbReference type="InterPro" id="IPR003594">
    <property type="entry name" value="HATPase_dom"/>
</dbReference>
<evidence type="ECO:0000259" key="11">
    <source>
        <dbReference type="PROSITE" id="PS50885"/>
    </source>
</evidence>
<dbReference type="SMART" id="SM00304">
    <property type="entry name" value="HAMP"/>
    <property type="match status" value="1"/>
</dbReference>
<dbReference type="CDD" id="cd16922">
    <property type="entry name" value="HATPase_EvgS-ArcB-TorS-like"/>
    <property type="match status" value="1"/>
</dbReference>
<evidence type="ECO:0000256" key="4">
    <source>
        <dbReference type="ARBA" id="ARBA00022553"/>
    </source>
</evidence>
<dbReference type="PRINTS" id="PR00344">
    <property type="entry name" value="BCTRLSENSOR"/>
</dbReference>
<gene>
    <name evidence="12" type="ORF">UR63_C0007G0014</name>
</gene>
<dbReference type="Pfam" id="PF00672">
    <property type="entry name" value="HAMP"/>
    <property type="match status" value="1"/>
</dbReference>
<feature type="domain" description="Histidine kinase" evidence="10">
    <location>
        <begin position="440"/>
        <end position="661"/>
    </location>
</feature>
<dbReference type="PANTHER" id="PTHR43711">
    <property type="entry name" value="TWO-COMPONENT HISTIDINE KINASE"/>
    <property type="match status" value="1"/>
</dbReference>
<evidence type="ECO:0000313" key="13">
    <source>
        <dbReference type="Proteomes" id="UP000034127"/>
    </source>
</evidence>
<dbReference type="InterPro" id="IPR036097">
    <property type="entry name" value="HisK_dim/P_sf"/>
</dbReference>
<dbReference type="AlphaFoldDB" id="A0A0G0BEP4"/>
<dbReference type="Pfam" id="PF00512">
    <property type="entry name" value="HisKA"/>
    <property type="match status" value="1"/>
</dbReference>
<feature type="transmembrane region" description="Helical" evidence="9">
    <location>
        <begin position="172"/>
        <end position="195"/>
    </location>
</feature>
<dbReference type="SUPFAM" id="SSF158472">
    <property type="entry name" value="HAMP domain-like"/>
    <property type="match status" value="1"/>
</dbReference>
<dbReference type="InterPro" id="IPR004358">
    <property type="entry name" value="Sig_transdc_His_kin-like_C"/>
</dbReference>
<keyword evidence="8" id="KW-0175">Coiled coil</keyword>
<dbReference type="Pfam" id="PF02518">
    <property type="entry name" value="HATPase_c"/>
    <property type="match status" value="1"/>
</dbReference>
<dbReference type="EC" id="2.7.13.3" evidence="3"/>
<dbReference type="SUPFAM" id="SSF55874">
    <property type="entry name" value="ATPase domain of HSP90 chaperone/DNA topoisomerase II/histidine kinase"/>
    <property type="match status" value="1"/>
</dbReference>
<dbReference type="PROSITE" id="PS50109">
    <property type="entry name" value="HIS_KIN"/>
    <property type="match status" value="1"/>
</dbReference>